<dbReference type="STRING" id="999422.HMPREF9944_01680"/>
<evidence type="ECO:0000256" key="1">
    <source>
        <dbReference type="SAM" id="Phobius"/>
    </source>
</evidence>
<proteinExistence type="predicted"/>
<evidence type="ECO:0000313" key="2">
    <source>
        <dbReference type="EMBL" id="EHO69415.1"/>
    </source>
</evidence>
<gene>
    <name evidence="2" type="ORF">HMPREF9944_01680</name>
</gene>
<evidence type="ECO:0000313" key="3">
    <source>
        <dbReference type="Proteomes" id="UP000003167"/>
    </source>
</evidence>
<dbReference type="PATRIC" id="fig|999422.3.peg.1768"/>
<sequence length="52" mass="6215">MLQSNLIIYSKDRLLQKRTENMSKGSLTKTAVYFIYGEIFMAYYYNGMLHRL</sequence>
<comment type="caution">
    <text evidence="2">The sequence shown here is derived from an EMBL/GenBank/DDBJ whole genome shotgun (WGS) entry which is preliminary data.</text>
</comment>
<accession>H1HND6</accession>
<keyword evidence="1" id="KW-1133">Transmembrane helix</keyword>
<keyword evidence="1" id="KW-0812">Transmembrane</keyword>
<keyword evidence="3" id="KW-1185">Reference proteome</keyword>
<protein>
    <submittedName>
        <fullName evidence="2">Uncharacterized protein</fullName>
    </submittedName>
</protein>
<dbReference type="Proteomes" id="UP000003167">
    <property type="component" value="Unassembled WGS sequence"/>
</dbReference>
<dbReference type="AlphaFoldDB" id="H1HND6"/>
<reference evidence="2 3" key="1">
    <citation type="submission" date="2011-12" db="EMBL/GenBank/DDBJ databases">
        <title>The Genome Sequence of Prevotella maculosa OT 289.</title>
        <authorList>
            <consortium name="The Broad Institute Genome Sequencing Platform"/>
            <person name="Earl A."/>
            <person name="Ward D."/>
            <person name="Feldgarden M."/>
            <person name="Gevers D."/>
            <person name="Izard J."/>
            <person name="Blanton J.M."/>
            <person name="Mathney J."/>
            <person name="Tanner A.C."/>
            <person name="Dewhirst F.E."/>
            <person name="Young S.K."/>
            <person name="Zeng Q."/>
            <person name="Gargeya S."/>
            <person name="Fitzgerald M."/>
            <person name="Haas B."/>
            <person name="Abouelleil A."/>
            <person name="Alvarado L."/>
            <person name="Arachchi H.M."/>
            <person name="Berlin A."/>
            <person name="Chapman S.B."/>
            <person name="Gearin G."/>
            <person name="Goldberg J."/>
            <person name="Griggs A."/>
            <person name="Gujja S."/>
            <person name="Hansen M."/>
            <person name="Heiman D."/>
            <person name="Howarth C."/>
            <person name="Larimer J."/>
            <person name="Lui A."/>
            <person name="MacDonald P.J.P."/>
            <person name="McCowen C."/>
            <person name="Montmayeur A."/>
            <person name="Murphy C."/>
            <person name="Neiman D."/>
            <person name="Pearson M."/>
            <person name="Priest M."/>
            <person name="Roberts A."/>
            <person name="Saif S."/>
            <person name="Shea T."/>
            <person name="Sisk P."/>
            <person name="Stolte C."/>
            <person name="Sykes S."/>
            <person name="Wortman J."/>
            <person name="Nusbaum C."/>
            <person name="Birren B."/>
        </authorList>
    </citation>
    <scope>NUCLEOTIDE SEQUENCE [LARGE SCALE GENOMIC DNA]</scope>
    <source>
        <strain evidence="2 3">OT 289</strain>
    </source>
</reference>
<keyword evidence="1" id="KW-0472">Membrane</keyword>
<name>H1HND6_9BACT</name>
<dbReference type="EMBL" id="AGEK01000029">
    <property type="protein sequence ID" value="EHO69415.1"/>
    <property type="molecule type" value="Genomic_DNA"/>
</dbReference>
<organism evidence="2 3">
    <name type="scientific">Segatella maculosa OT 289</name>
    <dbReference type="NCBI Taxonomy" id="999422"/>
    <lineage>
        <taxon>Bacteria</taxon>
        <taxon>Pseudomonadati</taxon>
        <taxon>Bacteroidota</taxon>
        <taxon>Bacteroidia</taxon>
        <taxon>Bacteroidales</taxon>
        <taxon>Prevotellaceae</taxon>
        <taxon>Segatella</taxon>
    </lineage>
</organism>
<dbReference type="HOGENOM" id="CLU_3083222_0_0_10"/>
<feature type="transmembrane region" description="Helical" evidence="1">
    <location>
        <begin position="27"/>
        <end position="45"/>
    </location>
</feature>